<feature type="compositionally biased region" description="Basic and acidic residues" evidence="1">
    <location>
        <begin position="19"/>
        <end position="29"/>
    </location>
</feature>
<evidence type="ECO:0000313" key="2">
    <source>
        <dbReference type="EMBL" id="KAJ4441320.1"/>
    </source>
</evidence>
<evidence type="ECO:0008006" key="4">
    <source>
        <dbReference type="Google" id="ProtNLM"/>
    </source>
</evidence>
<gene>
    <name evidence="2" type="ORF">ANN_11174</name>
</gene>
<dbReference type="Proteomes" id="UP001148838">
    <property type="component" value="Unassembled WGS sequence"/>
</dbReference>
<evidence type="ECO:0000256" key="1">
    <source>
        <dbReference type="SAM" id="MobiDB-lite"/>
    </source>
</evidence>
<reference evidence="2 3" key="1">
    <citation type="journal article" date="2022" name="Allergy">
        <title>Genome assembly and annotation of Periplaneta americana reveal a comprehensive cockroach allergen profile.</title>
        <authorList>
            <person name="Wang L."/>
            <person name="Xiong Q."/>
            <person name="Saelim N."/>
            <person name="Wang L."/>
            <person name="Nong W."/>
            <person name="Wan A.T."/>
            <person name="Shi M."/>
            <person name="Liu X."/>
            <person name="Cao Q."/>
            <person name="Hui J.H.L."/>
            <person name="Sookrung N."/>
            <person name="Leung T.F."/>
            <person name="Tungtrongchitr A."/>
            <person name="Tsui S.K.W."/>
        </authorList>
    </citation>
    <scope>NUCLEOTIDE SEQUENCE [LARGE SCALE GENOMIC DNA]</scope>
    <source>
        <strain evidence="2">PWHHKU_190912</strain>
    </source>
</reference>
<accession>A0ABQ8T605</accession>
<sequence length="96" mass="10381">MGTGGVSAQAGVRASQSTRKREYVNTRDTKNGEDYWSCIRKNECRGIAIIQGTENSINVSKEGDHVHAPNQESLQAESIASNLKRKVAAHPESPSA</sequence>
<comment type="caution">
    <text evidence="2">The sequence shown here is derived from an EMBL/GenBank/DDBJ whole genome shotgun (WGS) entry which is preliminary data.</text>
</comment>
<dbReference type="EMBL" id="JAJSOF020000015">
    <property type="protein sequence ID" value="KAJ4441320.1"/>
    <property type="molecule type" value="Genomic_DNA"/>
</dbReference>
<name>A0ABQ8T605_PERAM</name>
<organism evidence="2 3">
    <name type="scientific">Periplaneta americana</name>
    <name type="common">American cockroach</name>
    <name type="synonym">Blatta americana</name>
    <dbReference type="NCBI Taxonomy" id="6978"/>
    <lineage>
        <taxon>Eukaryota</taxon>
        <taxon>Metazoa</taxon>
        <taxon>Ecdysozoa</taxon>
        <taxon>Arthropoda</taxon>
        <taxon>Hexapoda</taxon>
        <taxon>Insecta</taxon>
        <taxon>Pterygota</taxon>
        <taxon>Neoptera</taxon>
        <taxon>Polyneoptera</taxon>
        <taxon>Dictyoptera</taxon>
        <taxon>Blattodea</taxon>
        <taxon>Blattoidea</taxon>
        <taxon>Blattidae</taxon>
        <taxon>Blattinae</taxon>
        <taxon>Periplaneta</taxon>
    </lineage>
</organism>
<protein>
    <recommendedName>
        <fullName evidence="4">FLYWCH-type domain-containing protein</fullName>
    </recommendedName>
</protein>
<feature type="region of interest" description="Disordered" evidence="1">
    <location>
        <begin position="1"/>
        <end position="29"/>
    </location>
</feature>
<keyword evidence="3" id="KW-1185">Reference proteome</keyword>
<evidence type="ECO:0000313" key="3">
    <source>
        <dbReference type="Proteomes" id="UP001148838"/>
    </source>
</evidence>
<proteinExistence type="predicted"/>
<dbReference type="Gene3D" id="2.20.25.240">
    <property type="match status" value="1"/>
</dbReference>